<accession>A0A5V0Q907</accession>
<sequence length="166" mass="18723">MNNNDTMTAEDFRRLADYLPESVTHIAALIGWDETANLINRLGGSQIPVGMGIRQRGCGWRDVLADVLSPEALQAFMRTFGGDSGFVVPRCDRARREHRNRRFVCEVNSAIRDGLSTRKALAILCPRFGIGNTLAWRILKEYREKHVPATLRHDNAADHTNTPRTH</sequence>
<name>A0A5V0Q907_SALER</name>
<protein>
    <submittedName>
        <fullName evidence="1">Uncharacterized protein</fullName>
    </submittedName>
</protein>
<comment type="caution">
    <text evidence="1">The sequence shown here is derived from an EMBL/GenBank/DDBJ whole genome shotgun (WGS) entry which is preliminary data.</text>
</comment>
<reference evidence="1" key="1">
    <citation type="submission" date="2018-07" db="EMBL/GenBank/DDBJ databases">
        <authorList>
            <consortium name="PulseNet: The National Subtyping Network for Foodborne Disease Surveillance"/>
            <person name="Tarr C.L."/>
            <person name="Trees E."/>
            <person name="Katz L.S."/>
            <person name="Carleton-Romer H.A."/>
            <person name="Stroika S."/>
            <person name="Kucerova Z."/>
            <person name="Roache K.F."/>
            <person name="Sabol A.L."/>
            <person name="Besser J."/>
            <person name="Gerner-Smidt P."/>
        </authorList>
    </citation>
    <scope>NUCLEOTIDE SEQUENCE</scope>
    <source>
        <strain evidence="1">PNUSAS015592</strain>
    </source>
</reference>
<dbReference type="InterPro" id="IPR009057">
    <property type="entry name" value="Homeodomain-like_sf"/>
</dbReference>
<dbReference type="AlphaFoldDB" id="A0A5V0Q907"/>
<evidence type="ECO:0000313" key="1">
    <source>
        <dbReference type="EMBL" id="EBS7982863.1"/>
    </source>
</evidence>
<dbReference type="SUPFAM" id="SSF46689">
    <property type="entry name" value="Homeodomain-like"/>
    <property type="match status" value="1"/>
</dbReference>
<proteinExistence type="predicted"/>
<gene>
    <name evidence="1" type="ORF">CEJ09_13580</name>
</gene>
<dbReference type="EMBL" id="AAGWQQ010000029">
    <property type="protein sequence ID" value="EBS7982863.1"/>
    <property type="molecule type" value="Genomic_DNA"/>
</dbReference>
<organism evidence="1">
    <name type="scientific">Salmonella enterica</name>
    <name type="common">Salmonella choleraesuis</name>
    <dbReference type="NCBI Taxonomy" id="28901"/>
    <lineage>
        <taxon>Bacteria</taxon>
        <taxon>Pseudomonadati</taxon>
        <taxon>Pseudomonadota</taxon>
        <taxon>Gammaproteobacteria</taxon>
        <taxon>Enterobacterales</taxon>
        <taxon>Enterobacteriaceae</taxon>
        <taxon>Salmonella</taxon>
    </lineage>
</organism>